<evidence type="ECO:0000313" key="4">
    <source>
        <dbReference type="Proteomes" id="UP000709219"/>
    </source>
</evidence>
<accession>A0A943DCG0</accession>
<feature type="compositionally biased region" description="Basic and acidic residues" evidence="1">
    <location>
        <begin position="1"/>
        <end position="16"/>
    </location>
</feature>
<dbReference type="EMBL" id="JAGZFP010000001">
    <property type="protein sequence ID" value="MBS5357541.1"/>
    <property type="molecule type" value="Genomic_DNA"/>
</dbReference>
<feature type="domain" description="Virulence-associated protein E-like" evidence="2">
    <location>
        <begin position="158"/>
        <end position="361"/>
    </location>
</feature>
<evidence type="ECO:0000259" key="2">
    <source>
        <dbReference type="Pfam" id="PF05272"/>
    </source>
</evidence>
<dbReference type="PANTHER" id="PTHR34985:SF1">
    <property type="entry name" value="SLR0554 PROTEIN"/>
    <property type="match status" value="1"/>
</dbReference>
<proteinExistence type="predicted"/>
<gene>
    <name evidence="3" type="ORF">KHX87_00305</name>
</gene>
<dbReference type="InterPro" id="IPR007936">
    <property type="entry name" value="VapE-like_dom"/>
</dbReference>
<dbReference type="InterPro" id="IPR027417">
    <property type="entry name" value="P-loop_NTPase"/>
</dbReference>
<dbReference type="Proteomes" id="UP000709219">
    <property type="component" value="Unassembled WGS sequence"/>
</dbReference>
<evidence type="ECO:0000313" key="3">
    <source>
        <dbReference type="EMBL" id="MBS5357541.1"/>
    </source>
</evidence>
<dbReference type="Pfam" id="PF05272">
    <property type="entry name" value="VapE-like_dom"/>
    <property type="match status" value="1"/>
</dbReference>
<name>A0A943DCG0_STRPA</name>
<dbReference type="SUPFAM" id="SSF52540">
    <property type="entry name" value="P-loop containing nucleoside triphosphate hydrolases"/>
    <property type="match status" value="1"/>
</dbReference>
<sequence length="481" mass="56253">MSVKKALEKTIQEERASPNFPNLTERRETETENNSLGLVEKAKGKGWASSLDNLSKIISGDSLLKDKLRYNEFTHEIDIIGSLKLNSDNGLTGVADDSVLKEIRLYIAKKYKVDFKKSDISDTLEVVARTQGYNPLKKFLLECEREYNSCSDPPETFNILRQYLNVEDSKYNRIIFDLFFRGAVAKVFDPSVKFDFVLDLTGKQGVGKTQFFEGLFTDQYFTTVETFTDKDDKARMVRNWCVFDDEMVATKKTSFQELKRFITDRKIEYRPPYGSTDRRLLKNFVIVRATNQPDFLNDLTGERRFLVAEVYKDSSYRGRNWTENDRRRFWGGMVKAWRDNKDLTLSDEQEALVNATRAKYKAIDEELEDLERYLNTPYPEKMYFSPPNDKVRKYFIHEILTNGIWLNGNGEEEKLDEKYGKLVERDRLTVNLFFQEVYLNDSPTQKQKAKIRMALQNQQEWQYKKGIKFGKVTTSGFFKNG</sequence>
<comment type="caution">
    <text evidence="3">The sequence shown here is derived from an EMBL/GenBank/DDBJ whole genome shotgun (WGS) entry which is preliminary data.</text>
</comment>
<protein>
    <submittedName>
        <fullName evidence="3">Virulence-associated protein E</fullName>
    </submittedName>
</protein>
<organism evidence="3 4">
    <name type="scientific">Streptococcus parasanguinis</name>
    <dbReference type="NCBI Taxonomy" id="1318"/>
    <lineage>
        <taxon>Bacteria</taxon>
        <taxon>Bacillati</taxon>
        <taxon>Bacillota</taxon>
        <taxon>Bacilli</taxon>
        <taxon>Lactobacillales</taxon>
        <taxon>Streptococcaceae</taxon>
        <taxon>Streptococcus</taxon>
    </lineage>
</organism>
<dbReference type="PANTHER" id="PTHR34985">
    <property type="entry name" value="SLR0554 PROTEIN"/>
    <property type="match status" value="1"/>
</dbReference>
<evidence type="ECO:0000256" key="1">
    <source>
        <dbReference type="SAM" id="MobiDB-lite"/>
    </source>
</evidence>
<dbReference type="AlphaFoldDB" id="A0A943DCG0"/>
<feature type="region of interest" description="Disordered" evidence="1">
    <location>
        <begin position="1"/>
        <end position="34"/>
    </location>
</feature>
<reference evidence="3" key="1">
    <citation type="submission" date="2021-02" db="EMBL/GenBank/DDBJ databases">
        <title>Infant gut strain persistence is associated with maternal origin, phylogeny, and functional potential including surface adhesion and iron acquisition.</title>
        <authorList>
            <person name="Lou Y.C."/>
        </authorList>
    </citation>
    <scope>NUCLEOTIDE SEQUENCE</scope>
    <source>
        <strain evidence="3">L3_098_011G1_dasL3_098_011G1_concoct_7</strain>
    </source>
</reference>